<name>A0A9W6GKT5_9FUSO</name>
<organism evidence="1 2">
    <name type="scientific">Propionigenium maris DSM 9537</name>
    <dbReference type="NCBI Taxonomy" id="1123000"/>
    <lineage>
        <taxon>Bacteria</taxon>
        <taxon>Fusobacteriati</taxon>
        <taxon>Fusobacteriota</taxon>
        <taxon>Fusobacteriia</taxon>
        <taxon>Fusobacteriales</taxon>
        <taxon>Fusobacteriaceae</taxon>
        <taxon>Propionigenium</taxon>
    </lineage>
</organism>
<sequence length="68" mass="8556">MFLKKFTEIFRREPSAKEKAVLVELNRKYGKELENMKLETHVFKDYYCDMYLQIYQERFHFEHHEGEY</sequence>
<evidence type="ECO:0000313" key="1">
    <source>
        <dbReference type="EMBL" id="GLI56949.1"/>
    </source>
</evidence>
<dbReference type="AlphaFoldDB" id="A0A9W6GKT5"/>
<comment type="caution">
    <text evidence="1">The sequence shown here is derived from an EMBL/GenBank/DDBJ whole genome shotgun (WGS) entry which is preliminary data.</text>
</comment>
<dbReference type="EMBL" id="BSDY01000011">
    <property type="protein sequence ID" value="GLI56949.1"/>
    <property type="molecule type" value="Genomic_DNA"/>
</dbReference>
<accession>A0A9W6GKT5</accession>
<proteinExistence type="predicted"/>
<reference evidence="1" key="1">
    <citation type="submission" date="2022-12" db="EMBL/GenBank/DDBJ databases">
        <title>Reference genome sequencing for broad-spectrum identification of bacterial and archaeal isolates by mass spectrometry.</title>
        <authorList>
            <person name="Sekiguchi Y."/>
            <person name="Tourlousse D.M."/>
        </authorList>
    </citation>
    <scope>NUCLEOTIDE SEQUENCE</scope>
    <source>
        <strain evidence="1">10succ1</strain>
    </source>
</reference>
<protein>
    <submittedName>
        <fullName evidence="1">Uncharacterized protein</fullName>
    </submittedName>
</protein>
<dbReference type="Proteomes" id="UP001144471">
    <property type="component" value="Unassembled WGS sequence"/>
</dbReference>
<keyword evidence="2" id="KW-1185">Reference proteome</keyword>
<gene>
    <name evidence="1" type="ORF">PM10SUCC1_24630</name>
</gene>
<dbReference type="RefSeq" id="WP_281836358.1">
    <property type="nucleotide sequence ID" value="NZ_BSDY01000011.1"/>
</dbReference>
<evidence type="ECO:0000313" key="2">
    <source>
        <dbReference type="Proteomes" id="UP001144471"/>
    </source>
</evidence>